<dbReference type="PANTHER" id="PTHR30313">
    <property type="entry name" value="DNA PRIMASE"/>
    <property type="match status" value="1"/>
</dbReference>
<dbReference type="GO" id="GO:0006269">
    <property type="term" value="P:DNA replication, synthesis of primer"/>
    <property type="evidence" value="ECO:0007669"/>
    <property type="project" value="TreeGrafter"/>
</dbReference>
<reference evidence="1" key="1">
    <citation type="journal article" date="2021" name="Proc. Natl. Acad. Sci. U.S.A.">
        <title>A Catalog of Tens of Thousands of Viruses from Human Metagenomes Reveals Hidden Associations with Chronic Diseases.</title>
        <authorList>
            <person name="Tisza M.J."/>
            <person name="Buck C.B."/>
        </authorList>
    </citation>
    <scope>NUCLEOTIDE SEQUENCE</scope>
    <source>
        <strain evidence="1">Ctrgt10</strain>
    </source>
</reference>
<dbReference type="InterPro" id="IPR036977">
    <property type="entry name" value="DNA_primase_Znf_CHC2"/>
</dbReference>
<accession>A0A8S5M6Z6</accession>
<proteinExistence type="predicted"/>
<sequence>MELLINNKVIDTPIVDILYLLRSQTGNRLFKQIQNKGNNVQCTCPNHKEGQERKPSCSIYNTTSGDTEYGWVHCFTCGYNVPLYRMVADVFNKDEAFGKAWLIDNFGNTLVSETQLLDAIVLNKFNKNAYLDESILEQYKYHTNYWATRHISEEVVKKFELGYDPSTDMVVFPIRDAQGHLSMLTKRSVQTKFFQIEENKEKPVYLLYYCIRNNCSKVVVCESQINALTCWSWGIPAIALIGTGSESQYKLLRRSGIRNYVLAFDGDTAGKVGTNRFIKNMSNDVLISVKKIPLGKDVNDLTKEQFESLPEEII</sequence>
<dbReference type="EMBL" id="BK014839">
    <property type="protein sequence ID" value="DAD78085.1"/>
    <property type="molecule type" value="Genomic_DNA"/>
</dbReference>
<dbReference type="GO" id="GO:0008270">
    <property type="term" value="F:zinc ion binding"/>
    <property type="evidence" value="ECO:0007669"/>
    <property type="project" value="InterPro"/>
</dbReference>
<dbReference type="GO" id="GO:0003677">
    <property type="term" value="F:DNA binding"/>
    <property type="evidence" value="ECO:0007669"/>
    <property type="project" value="InterPro"/>
</dbReference>
<dbReference type="Pfam" id="PF13155">
    <property type="entry name" value="Toprim_2"/>
    <property type="match status" value="1"/>
</dbReference>
<dbReference type="InterPro" id="IPR050219">
    <property type="entry name" value="DnaG_primase"/>
</dbReference>
<name>A0A8S5M6Z6_9CAUD</name>
<organism evidence="1">
    <name type="scientific">Siphoviridae sp. ctrgt10</name>
    <dbReference type="NCBI Taxonomy" id="2826479"/>
    <lineage>
        <taxon>Viruses</taxon>
        <taxon>Duplodnaviria</taxon>
        <taxon>Heunggongvirae</taxon>
        <taxon>Uroviricota</taxon>
        <taxon>Caudoviricetes</taxon>
    </lineage>
</organism>
<evidence type="ECO:0000313" key="1">
    <source>
        <dbReference type="EMBL" id="DAD78085.1"/>
    </source>
</evidence>
<dbReference type="PANTHER" id="PTHR30313:SF2">
    <property type="entry name" value="DNA PRIMASE"/>
    <property type="match status" value="1"/>
</dbReference>
<dbReference type="SUPFAM" id="SSF56731">
    <property type="entry name" value="DNA primase core"/>
    <property type="match status" value="1"/>
</dbReference>
<protein>
    <submittedName>
        <fullName evidence="1">DNA directed DNA polymerase</fullName>
    </submittedName>
</protein>
<dbReference type="Gene3D" id="3.40.1360.10">
    <property type="match status" value="1"/>
</dbReference>
<dbReference type="Gene3D" id="3.90.580.10">
    <property type="entry name" value="Zinc finger, CHC2-type domain"/>
    <property type="match status" value="1"/>
</dbReference>